<dbReference type="EMBL" id="CP036498">
    <property type="protein sequence ID" value="QUS40394.1"/>
    <property type="molecule type" value="Genomic_DNA"/>
</dbReference>
<dbReference type="SFLD" id="SFLDG00358">
    <property type="entry name" value="Main_(cytGST)"/>
    <property type="match status" value="1"/>
</dbReference>
<feature type="domain" description="GST N-terminal" evidence="1">
    <location>
        <begin position="1"/>
        <end position="80"/>
    </location>
</feature>
<dbReference type="Proteomes" id="UP000682843">
    <property type="component" value="Chromosome"/>
</dbReference>
<dbReference type="Pfam" id="PF13409">
    <property type="entry name" value="GST_N_2"/>
    <property type="match status" value="1"/>
</dbReference>
<name>A0ABX8A9G1_9BRAD</name>
<protein>
    <submittedName>
        <fullName evidence="3">Glutathione transferase GstA</fullName>
        <ecNumber evidence="3">2.5.1.18</ecNumber>
    </submittedName>
</protein>
<organism evidence="3 4">
    <name type="scientific">Tardiphaga alba</name>
    <dbReference type="NCBI Taxonomy" id="340268"/>
    <lineage>
        <taxon>Bacteria</taxon>
        <taxon>Pseudomonadati</taxon>
        <taxon>Pseudomonadota</taxon>
        <taxon>Alphaproteobacteria</taxon>
        <taxon>Hyphomicrobiales</taxon>
        <taxon>Nitrobacteraceae</taxon>
        <taxon>Tardiphaga</taxon>
    </lineage>
</organism>
<sequence length="205" mass="22957">MKLYFSPGSCGLASQIALREAEQKFDLIAVDFKTKTTVEGDYLKVTPKGFVPALKLDDDDVITESAVVLQWIADKHPDAHLLPQFGSRERYEALEWLNFIATDLHKSFAVMFSPVFDAASKVAFAEKNLIGKFDYVDQHLSTRDYLLGQNFSVADAYLYNVLSWPSRVGLDVSGYGSIQNFMHRMEQRPSVRASLKAEGLPSPQA</sequence>
<gene>
    <name evidence="3" type="primary">gstA</name>
    <name evidence="3" type="ORF">RPMA_17315</name>
</gene>
<reference evidence="3 4" key="1">
    <citation type="submission" date="2019-02" db="EMBL/GenBank/DDBJ databases">
        <title>Emended description of the genus Rhodopseudomonas and description of Rhodopseudomonas albus sp. nov., a non-phototrophic, heavy-metal-tolerant bacterium isolated from garden soil.</title>
        <authorList>
            <person name="Bao Z."/>
            <person name="Cao W.W."/>
            <person name="Sato Y."/>
            <person name="Nishizawa T."/>
            <person name="Zhao J."/>
            <person name="Guo Y."/>
            <person name="Ohta H."/>
        </authorList>
    </citation>
    <scope>NUCLEOTIDE SEQUENCE [LARGE SCALE GENOMIC DNA]</scope>
    <source>
        <strain evidence="3 4">SK50-23</strain>
    </source>
</reference>
<dbReference type="GO" id="GO:0004364">
    <property type="term" value="F:glutathione transferase activity"/>
    <property type="evidence" value="ECO:0007669"/>
    <property type="project" value="UniProtKB-EC"/>
</dbReference>
<dbReference type="PANTHER" id="PTHR44051">
    <property type="entry name" value="GLUTATHIONE S-TRANSFERASE-RELATED"/>
    <property type="match status" value="1"/>
</dbReference>
<dbReference type="InterPro" id="IPR036249">
    <property type="entry name" value="Thioredoxin-like_sf"/>
</dbReference>
<accession>A0ABX8A9G1</accession>
<dbReference type="SUPFAM" id="SSF52833">
    <property type="entry name" value="Thioredoxin-like"/>
    <property type="match status" value="1"/>
</dbReference>
<dbReference type="Gene3D" id="3.40.30.10">
    <property type="entry name" value="Glutaredoxin"/>
    <property type="match status" value="1"/>
</dbReference>
<proteinExistence type="predicted"/>
<dbReference type="EC" id="2.5.1.18" evidence="3"/>
<dbReference type="CDD" id="cd03057">
    <property type="entry name" value="GST_N_Beta"/>
    <property type="match status" value="1"/>
</dbReference>
<dbReference type="InterPro" id="IPR040079">
    <property type="entry name" value="Glutathione_S-Trfase"/>
</dbReference>
<dbReference type="InterPro" id="IPR036282">
    <property type="entry name" value="Glutathione-S-Trfase_C_sf"/>
</dbReference>
<dbReference type="CDD" id="cd03188">
    <property type="entry name" value="GST_C_Beta"/>
    <property type="match status" value="1"/>
</dbReference>
<dbReference type="InterPro" id="IPR004045">
    <property type="entry name" value="Glutathione_S-Trfase_N"/>
</dbReference>
<dbReference type="RefSeq" id="WP_211908977.1">
    <property type="nucleotide sequence ID" value="NZ_CP036498.1"/>
</dbReference>
<evidence type="ECO:0000313" key="3">
    <source>
        <dbReference type="EMBL" id="QUS40394.1"/>
    </source>
</evidence>
<dbReference type="InterPro" id="IPR004046">
    <property type="entry name" value="GST_C"/>
</dbReference>
<evidence type="ECO:0000313" key="4">
    <source>
        <dbReference type="Proteomes" id="UP000682843"/>
    </source>
</evidence>
<dbReference type="Pfam" id="PF00043">
    <property type="entry name" value="GST_C"/>
    <property type="match status" value="1"/>
</dbReference>
<keyword evidence="4" id="KW-1185">Reference proteome</keyword>
<dbReference type="SUPFAM" id="SSF47616">
    <property type="entry name" value="GST C-terminal domain-like"/>
    <property type="match status" value="1"/>
</dbReference>
<keyword evidence="3" id="KW-0808">Transferase</keyword>
<dbReference type="SFLD" id="SFLDG01150">
    <property type="entry name" value="Main.1:_Beta-like"/>
    <property type="match status" value="1"/>
</dbReference>
<evidence type="ECO:0000259" key="2">
    <source>
        <dbReference type="PROSITE" id="PS50405"/>
    </source>
</evidence>
<evidence type="ECO:0000259" key="1">
    <source>
        <dbReference type="PROSITE" id="PS50404"/>
    </source>
</evidence>
<dbReference type="SFLD" id="SFLDS00019">
    <property type="entry name" value="Glutathione_Transferase_(cytos"/>
    <property type="match status" value="1"/>
</dbReference>
<feature type="domain" description="GST C-terminal" evidence="2">
    <location>
        <begin position="86"/>
        <end position="205"/>
    </location>
</feature>
<dbReference type="PANTHER" id="PTHR44051:SF8">
    <property type="entry name" value="GLUTATHIONE S-TRANSFERASE GSTA"/>
    <property type="match status" value="1"/>
</dbReference>
<dbReference type="InterPro" id="IPR010987">
    <property type="entry name" value="Glutathione-S-Trfase_C-like"/>
</dbReference>
<dbReference type="Gene3D" id="1.20.1050.10">
    <property type="match status" value="1"/>
</dbReference>
<dbReference type="PROSITE" id="PS50405">
    <property type="entry name" value="GST_CTER"/>
    <property type="match status" value="1"/>
</dbReference>
<dbReference type="PROSITE" id="PS50404">
    <property type="entry name" value="GST_NTER"/>
    <property type="match status" value="1"/>
</dbReference>
<dbReference type="NCBIfam" id="NF007831">
    <property type="entry name" value="PRK10542.1"/>
    <property type="match status" value="1"/>
</dbReference>